<organism evidence="1 2">
    <name type="scientific">Pontibacter oryzae</name>
    <dbReference type="NCBI Taxonomy" id="2304593"/>
    <lineage>
        <taxon>Bacteria</taxon>
        <taxon>Pseudomonadati</taxon>
        <taxon>Bacteroidota</taxon>
        <taxon>Cytophagia</taxon>
        <taxon>Cytophagales</taxon>
        <taxon>Hymenobacteraceae</taxon>
        <taxon>Pontibacter</taxon>
    </lineage>
</organism>
<dbReference type="Proteomes" id="UP000266005">
    <property type="component" value="Unassembled WGS sequence"/>
</dbReference>
<proteinExistence type="predicted"/>
<dbReference type="InterPro" id="IPR025515">
    <property type="entry name" value="DUF4403"/>
</dbReference>
<reference evidence="2" key="1">
    <citation type="submission" date="2018-08" db="EMBL/GenBank/DDBJ databases">
        <title>Mucilaginibacter sp. MYSH2.</title>
        <authorList>
            <person name="Seo T."/>
        </authorList>
    </citation>
    <scope>NUCLEOTIDE SEQUENCE [LARGE SCALE GENOMIC DNA]</scope>
    <source>
        <strain evidence="2">KIRAN</strain>
    </source>
</reference>
<dbReference type="AlphaFoldDB" id="A0A399RVE2"/>
<comment type="caution">
    <text evidence="1">The sequence shown here is derived from an EMBL/GenBank/DDBJ whole genome shotgun (WGS) entry which is preliminary data.</text>
</comment>
<dbReference type="RefSeq" id="WP_119433144.1">
    <property type="nucleotide sequence ID" value="NZ_QWGE01000005.1"/>
</dbReference>
<sequence>MESPIQISLPITVSYAALEAVLQKQLIGEFIPKPEDRATANPYAQVLHVGIAGTSAGAYNLLLRVQLKILRTVLKRDKVDLYASVALAFDNASEQLYVKQYSMESHTSSGFYNTALQVLVNKVAYNQIIDKARIDLKAIIGVELKKVNSQLGQGMELKGLKLKGAIGVVAVQNIVPKADGLSLVLQAQGNLEVAIHDLASLLPPKPGEV</sequence>
<name>A0A399RVE2_9BACT</name>
<protein>
    <submittedName>
        <fullName evidence="1">DUF4403 family protein</fullName>
    </submittedName>
</protein>
<evidence type="ECO:0000313" key="1">
    <source>
        <dbReference type="EMBL" id="RIJ34284.1"/>
    </source>
</evidence>
<dbReference type="Pfam" id="PF14356">
    <property type="entry name" value="DUF4403"/>
    <property type="match status" value="1"/>
</dbReference>
<dbReference type="EMBL" id="QWGE01000005">
    <property type="protein sequence ID" value="RIJ34284.1"/>
    <property type="molecule type" value="Genomic_DNA"/>
</dbReference>
<dbReference type="OrthoDB" id="850247at2"/>
<evidence type="ECO:0000313" key="2">
    <source>
        <dbReference type="Proteomes" id="UP000266005"/>
    </source>
</evidence>
<gene>
    <name evidence="1" type="ORF">D1627_15280</name>
</gene>
<accession>A0A399RVE2</accession>
<keyword evidence="2" id="KW-1185">Reference proteome</keyword>